<dbReference type="PANTHER" id="PTHR43685:SF5">
    <property type="entry name" value="GLYCOSYLTRANSFERASE EPSE-RELATED"/>
    <property type="match status" value="1"/>
</dbReference>
<evidence type="ECO:0000256" key="1">
    <source>
        <dbReference type="ARBA" id="ARBA00006739"/>
    </source>
</evidence>
<dbReference type="Proteomes" id="UP000298358">
    <property type="component" value="Unassembled WGS sequence"/>
</dbReference>
<name>A0A4Y9FMD6_9MICO</name>
<dbReference type="Pfam" id="PF00535">
    <property type="entry name" value="Glycos_transf_2"/>
    <property type="match status" value="1"/>
</dbReference>
<keyword evidence="6" id="KW-1185">Reference proteome</keyword>
<dbReference type="PANTHER" id="PTHR43685">
    <property type="entry name" value="GLYCOSYLTRANSFERASE"/>
    <property type="match status" value="1"/>
</dbReference>
<comment type="caution">
    <text evidence="5">The sequence shown here is derived from an EMBL/GenBank/DDBJ whole genome shotgun (WGS) entry which is preliminary data.</text>
</comment>
<dbReference type="CDD" id="cd00761">
    <property type="entry name" value="Glyco_tranf_GTA_type"/>
    <property type="match status" value="1"/>
</dbReference>
<protein>
    <submittedName>
        <fullName evidence="5">Glycosyltransferase family 2 protein</fullName>
    </submittedName>
</protein>
<dbReference type="Gene3D" id="3.90.550.10">
    <property type="entry name" value="Spore Coat Polysaccharide Biosynthesis Protein SpsA, Chain A"/>
    <property type="match status" value="1"/>
</dbReference>
<organism evidence="5 6">
    <name type="scientific">Microbacterium paludicola</name>
    <dbReference type="NCBI Taxonomy" id="300019"/>
    <lineage>
        <taxon>Bacteria</taxon>
        <taxon>Bacillati</taxon>
        <taxon>Actinomycetota</taxon>
        <taxon>Actinomycetes</taxon>
        <taxon>Micrococcales</taxon>
        <taxon>Microbacteriaceae</taxon>
        <taxon>Microbacterium</taxon>
    </lineage>
</organism>
<dbReference type="OrthoDB" id="396512at2"/>
<dbReference type="InterPro" id="IPR050834">
    <property type="entry name" value="Glycosyltransf_2"/>
</dbReference>
<dbReference type="InterPro" id="IPR029044">
    <property type="entry name" value="Nucleotide-diphossugar_trans"/>
</dbReference>
<evidence type="ECO:0000313" key="5">
    <source>
        <dbReference type="EMBL" id="TFU30186.1"/>
    </source>
</evidence>
<evidence type="ECO:0000256" key="2">
    <source>
        <dbReference type="ARBA" id="ARBA00022676"/>
    </source>
</evidence>
<accession>A0A4Y9FMD6</accession>
<dbReference type="InterPro" id="IPR001173">
    <property type="entry name" value="Glyco_trans_2-like"/>
</dbReference>
<dbReference type="GO" id="GO:0016757">
    <property type="term" value="F:glycosyltransferase activity"/>
    <property type="evidence" value="ECO:0007669"/>
    <property type="project" value="UniProtKB-KW"/>
</dbReference>
<evidence type="ECO:0000259" key="4">
    <source>
        <dbReference type="Pfam" id="PF00535"/>
    </source>
</evidence>
<dbReference type="AlphaFoldDB" id="A0A4Y9FMD6"/>
<evidence type="ECO:0000313" key="6">
    <source>
        <dbReference type="Proteomes" id="UP000298358"/>
    </source>
</evidence>
<dbReference type="SUPFAM" id="SSF53448">
    <property type="entry name" value="Nucleotide-diphospho-sugar transferases"/>
    <property type="match status" value="1"/>
</dbReference>
<dbReference type="EMBL" id="SPQB01000066">
    <property type="protein sequence ID" value="TFU30186.1"/>
    <property type="molecule type" value="Genomic_DNA"/>
</dbReference>
<evidence type="ECO:0000256" key="3">
    <source>
        <dbReference type="ARBA" id="ARBA00022679"/>
    </source>
</evidence>
<comment type="similarity">
    <text evidence="1">Belongs to the glycosyltransferase 2 family.</text>
</comment>
<feature type="domain" description="Glycosyltransferase 2-like" evidence="4">
    <location>
        <begin position="18"/>
        <end position="128"/>
    </location>
</feature>
<keyword evidence="3 5" id="KW-0808">Transferase</keyword>
<keyword evidence="2" id="KW-0328">Glycosyltransferase</keyword>
<sequence>MTAAGVRSGQTGRVPRLTVVIPAYNAAEYLHRALEPLVAFSDAHPGVVEVIVVDDGSRDGTGALADAYAVRAPGAIRVIHQDNAGHGGAINAGVAAASGRYLKVLDADDWLDPTALTVVLGELARRDAHGGIDLLVTDFTHVRDGRGDRVVRFDSVFPAGGVIGWDDTSRFARRQYLMMHAVILRTAVLRRAQLRLPEHTFYVDSLFVLTALAHTRRIVYLPVSLYRYVIGREGQSVEADTMLRRIDQQLFVTRRALRLLPYPQEVASGAVPARLYAAMMHYVEALCVVTSATLSRGGTPAHLAKRQEFWADVRAESPWLHARLRRTLFGASSNLPGRAGSRVTTLAYHAARRVAGFS</sequence>
<gene>
    <name evidence="5" type="ORF">E4U02_14960</name>
</gene>
<reference evidence="5 6" key="1">
    <citation type="submission" date="2019-03" db="EMBL/GenBank/DDBJ databases">
        <title>Diversity of the mouse oral microbiome.</title>
        <authorList>
            <person name="Joseph S."/>
            <person name="Aduse-Opoku J."/>
            <person name="Curtis M."/>
            <person name="Wade W."/>
            <person name="Hashim A."/>
        </authorList>
    </citation>
    <scope>NUCLEOTIDE SEQUENCE [LARGE SCALE GENOMIC DNA]</scope>
    <source>
        <strain evidence="5 6">P1012</strain>
    </source>
</reference>
<proteinExistence type="inferred from homology"/>